<comment type="caution">
    <text evidence="2">The sequence shown here is derived from an EMBL/GenBank/DDBJ whole genome shotgun (WGS) entry which is preliminary data.</text>
</comment>
<sequence length="379" mass="41125">MSVFDSLVGQSEVVERLKSATSAATSGSTTQEMVHSWLFVGPAGSGRSNAAVAFAAALVCSQSGCGTCRDCQTVLTGTHIDVERFNPTGLSIKAEEVRELIARSAWSPSVGPWRIVIIEDADRLTETAANALLKTIEEPETHTLWFLCAPTLSDVSITIRSRCRHLQLRTPSKTSVEEFLLTNTSVDSKTAAFAARVSQGHIGRARFIATNQEAQSRRKDVLALAFSLKDIDSCFKAASRLLDTAQEQAESENSERDSKQLKQLQDAYQGTGRSLISGGSKAIKDLEKEQKSATTRSIRDNLDSALLDIATIYRDVLVTQSGSDEILNIDLKAEVAEFASTTTPKRSIERIEAILEARINLGRNSAPLSTLEALFCALK</sequence>
<dbReference type="InterPro" id="IPR050238">
    <property type="entry name" value="DNA_Rep/Repair_Clamp_Loader"/>
</dbReference>
<dbReference type="SUPFAM" id="SSF52540">
    <property type="entry name" value="P-loop containing nucleoside triphosphate hydrolases"/>
    <property type="match status" value="1"/>
</dbReference>
<organism evidence="2 3">
    <name type="scientific">Actinobacteria bacterium BACL2 MAG-121220-bin52</name>
    <dbReference type="NCBI Taxonomy" id="1655573"/>
    <lineage>
        <taxon>Bacteria</taxon>
        <taxon>Bacillati</taxon>
        <taxon>Actinomycetota</taxon>
        <taxon>Actinomycetes</taxon>
        <taxon>Actinomycetes incertae sedis</taxon>
        <taxon>ac1 cluster</taxon>
    </lineage>
</organism>
<name>A0A0R2PAB4_9ACTN</name>
<dbReference type="EC" id="2.7.7.7" evidence="2"/>
<dbReference type="GO" id="GO:0008408">
    <property type="term" value="F:3'-5' exonuclease activity"/>
    <property type="evidence" value="ECO:0007669"/>
    <property type="project" value="InterPro"/>
</dbReference>
<evidence type="ECO:0000313" key="3">
    <source>
        <dbReference type="Proteomes" id="UP000054017"/>
    </source>
</evidence>
<dbReference type="Gene3D" id="3.40.50.300">
    <property type="entry name" value="P-loop containing nucleotide triphosphate hydrolases"/>
    <property type="match status" value="1"/>
</dbReference>
<dbReference type="InterPro" id="IPR027417">
    <property type="entry name" value="P-loop_NTPase"/>
</dbReference>
<protein>
    <submittedName>
        <fullName evidence="2">DNA polymerase III subunit delta</fullName>
        <ecNumber evidence="2">2.7.7.7</ecNumber>
    </submittedName>
</protein>
<dbReference type="NCBIfam" id="TIGR00678">
    <property type="entry name" value="holB"/>
    <property type="match status" value="1"/>
</dbReference>
<dbReference type="NCBIfam" id="NF005926">
    <property type="entry name" value="PRK07940.1"/>
    <property type="match status" value="1"/>
</dbReference>
<evidence type="ECO:0000313" key="2">
    <source>
        <dbReference type="EMBL" id="KRO33021.1"/>
    </source>
</evidence>
<dbReference type="Pfam" id="PF13177">
    <property type="entry name" value="DNA_pol3_delta2"/>
    <property type="match status" value="1"/>
</dbReference>
<accession>A0A0R2PAB4</accession>
<dbReference type="PANTHER" id="PTHR11669:SF8">
    <property type="entry name" value="DNA POLYMERASE III SUBUNIT DELTA"/>
    <property type="match status" value="1"/>
</dbReference>
<dbReference type="EMBL" id="LIAX01000070">
    <property type="protein sequence ID" value="KRO33021.1"/>
    <property type="molecule type" value="Genomic_DNA"/>
</dbReference>
<proteinExistence type="predicted"/>
<gene>
    <name evidence="2" type="ORF">ABR65_02680</name>
</gene>
<dbReference type="GO" id="GO:0003887">
    <property type="term" value="F:DNA-directed DNA polymerase activity"/>
    <property type="evidence" value="ECO:0007669"/>
    <property type="project" value="UniProtKB-EC"/>
</dbReference>
<dbReference type="GO" id="GO:0006261">
    <property type="term" value="P:DNA-templated DNA replication"/>
    <property type="evidence" value="ECO:0007669"/>
    <property type="project" value="TreeGrafter"/>
</dbReference>
<keyword evidence="1" id="KW-0175">Coiled coil</keyword>
<dbReference type="InterPro" id="IPR004622">
    <property type="entry name" value="DNA_pol_HolB"/>
</dbReference>
<reference evidence="2 3" key="1">
    <citation type="submission" date="2015-10" db="EMBL/GenBank/DDBJ databases">
        <title>Metagenome-Assembled Genomes uncover a global brackish microbiome.</title>
        <authorList>
            <person name="Hugerth L.W."/>
            <person name="Larsson J."/>
            <person name="Alneberg J."/>
            <person name="Lindh M.V."/>
            <person name="Legrand C."/>
            <person name="Pinhassi J."/>
            <person name="Andersson A.F."/>
        </authorList>
    </citation>
    <scope>NUCLEOTIDE SEQUENCE [LARGE SCALE GENOMIC DNA]</scope>
    <source>
        <strain evidence="2">BACL2 MAG-121220-bin52</strain>
    </source>
</reference>
<keyword evidence="2" id="KW-0548">Nucleotidyltransferase</keyword>
<dbReference type="Proteomes" id="UP000054017">
    <property type="component" value="Unassembled WGS sequence"/>
</dbReference>
<dbReference type="PANTHER" id="PTHR11669">
    <property type="entry name" value="REPLICATION FACTOR C / DNA POLYMERASE III GAMMA-TAU SUBUNIT"/>
    <property type="match status" value="1"/>
</dbReference>
<dbReference type="AlphaFoldDB" id="A0A0R2PAB4"/>
<keyword evidence="2" id="KW-0808">Transferase</keyword>
<evidence type="ECO:0000256" key="1">
    <source>
        <dbReference type="SAM" id="Coils"/>
    </source>
</evidence>
<feature type="coiled-coil region" evidence="1">
    <location>
        <begin position="235"/>
        <end position="262"/>
    </location>
</feature>